<reference evidence="1" key="1">
    <citation type="submission" date="2014-09" db="EMBL/GenBank/DDBJ databases">
        <authorList>
            <person name="Magalhaes I.L.F."/>
            <person name="Oliveira U."/>
            <person name="Santos F.R."/>
            <person name="Vidigal T.H.D.A."/>
            <person name="Brescovit A.D."/>
            <person name="Santos A.J."/>
        </authorList>
    </citation>
    <scope>NUCLEOTIDE SEQUENCE</scope>
    <source>
        <tissue evidence="1">Shoot tissue taken approximately 20 cm above the soil surface</tissue>
    </source>
</reference>
<proteinExistence type="predicted"/>
<accession>A0A0A9GLN1</accession>
<dbReference type="EMBL" id="GBRH01174440">
    <property type="protein sequence ID" value="JAE23456.1"/>
    <property type="molecule type" value="Transcribed_RNA"/>
</dbReference>
<protein>
    <submittedName>
        <fullName evidence="1">Uncharacterized protein</fullName>
    </submittedName>
</protein>
<evidence type="ECO:0000313" key="1">
    <source>
        <dbReference type="EMBL" id="JAE23456.1"/>
    </source>
</evidence>
<organism evidence="1">
    <name type="scientific">Arundo donax</name>
    <name type="common">Giant reed</name>
    <name type="synonym">Donax arundinaceus</name>
    <dbReference type="NCBI Taxonomy" id="35708"/>
    <lineage>
        <taxon>Eukaryota</taxon>
        <taxon>Viridiplantae</taxon>
        <taxon>Streptophyta</taxon>
        <taxon>Embryophyta</taxon>
        <taxon>Tracheophyta</taxon>
        <taxon>Spermatophyta</taxon>
        <taxon>Magnoliopsida</taxon>
        <taxon>Liliopsida</taxon>
        <taxon>Poales</taxon>
        <taxon>Poaceae</taxon>
        <taxon>PACMAD clade</taxon>
        <taxon>Arundinoideae</taxon>
        <taxon>Arundineae</taxon>
        <taxon>Arundo</taxon>
    </lineage>
</organism>
<name>A0A0A9GLN1_ARUDO</name>
<reference evidence="1" key="2">
    <citation type="journal article" date="2015" name="Data Brief">
        <title>Shoot transcriptome of the giant reed, Arundo donax.</title>
        <authorList>
            <person name="Barrero R.A."/>
            <person name="Guerrero F.D."/>
            <person name="Moolhuijzen P."/>
            <person name="Goolsby J.A."/>
            <person name="Tidwell J."/>
            <person name="Bellgard S.E."/>
            <person name="Bellgard M.I."/>
        </authorList>
    </citation>
    <scope>NUCLEOTIDE SEQUENCE</scope>
    <source>
        <tissue evidence="1">Shoot tissue taken approximately 20 cm above the soil surface</tissue>
    </source>
</reference>
<sequence length="53" mass="6083">MMTMTVAYVSNDISVELYYYRRFAFSLRVVWIMSGCGSSQESISTRENNATES</sequence>
<dbReference type="AlphaFoldDB" id="A0A0A9GLN1"/>